<comment type="caution">
    <text evidence="1">The sequence shown here is derived from an EMBL/GenBank/DDBJ whole genome shotgun (WGS) entry which is preliminary data.</text>
</comment>
<gene>
    <name evidence="1" type="ORF">DFP97_11243</name>
</gene>
<evidence type="ECO:0000313" key="1">
    <source>
        <dbReference type="EMBL" id="RCW44180.1"/>
    </source>
</evidence>
<keyword evidence="2" id="KW-1185">Reference proteome</keyword>
<dbReference type="OrthoDB" id="2547978at2"/>
<dbReference type="RefSeq" id="WP_114381744.1">
    <property type="nucleotide sequence ID" value="NZ_QPJD01000012.1"/>
</dbReference>
<evidence type="ECO:0008006" key="3">
    <source>
        <dbReference type="Google" id="ProtNLM"/>
    </source>
</evidence>
<reference evidence="1 2" key="1">
    <citation type="submission" date="2018-07" db="EMBL/GenBank/DDBJ databases">
        <title>Genomic Encyclopedia of Type Strains, Phase III (KMG-III): the genomes of soil and plant-associated and newly described type strains.</title>
        <authorList>
            <person name="Whitman W."/>
        </authorList>
    </citation>
    <scope>NUCLEOTIDE SEQUENCE [LARGE SCALE GENOMIC DNA]</scope>
    <source>
        <strain evidence="1 2">CECT 7506</strain>
    </source>
</reference>
<proteinExistence type="predicted"/>
<protein>
    <recommendedName>
        <fullName evidence="3">DUF4367 domain-containing protein</fullName>
    </recommendedName>
</protein>
<accession>A0A368VQJ7</accession>
<dbReference type="AlphaFoldDB" id="A0A368VQJ7"/>
<dbReference type="Proteomes" id="UP000252415">
    <property type="component" value="Unassembled WGS sequence"/>
</dbReference>
<name>A0A368VQJ7_9BACL</name>
<sequence length="377" mass="41551">MTTNDSLNQKEQEQMSAAWARLEKQLQAVEASPIWKQWEENGESKEAAAAAPAAEAEQLRQHDNIVPIQGLRTAVEAEYTSPKHGAARRWIRRNAGKTAAACAAVLIAVVIATPSTNQVLASWLNTFRMDNVMVVQENDLESLMQSFLHEGETLEMSNRFGDFEQTSEGNWEQLSPEQAKQRIGFDIPSIHVAESTTVDISSMSAQSFTFRLNVDEVNGAMRKLGAEKLLPASVDGKAITFSTGNGVQVNYHPSEGSSPKQSLWVTYVEAPTIQVDPSVDVKDAFEAVVRFPALPDHLRKSLLQASSLEEGEIPLPLITNGEPEKVVIEGTMVYVEQDEQSKYSTAMWLQNGYVVSASFHGYDAQKVQSLIAEMIHS</sequence>
<organism evidence="1 2">
    <name type="scientific">Paenibacillus prosopidis</name>
    <dbReference type="NCBI Taxonomy" id="630520"/>
    <lineage>
        <taxon>Bacteria</taxon>
        <taxon>Bacillati</taxon>
        <taxon>Bacillota</taxon>
        <taxon>Bacilli</taxon>
        <taxon>Bacillales</taxon>
        <taxon>Paenibacillaceae</taxon>
        <taxon>Paenibacillus</taxon>
    </lineage>
</organism>
<dbReference type="EMBL" id="QPJD01000012">
    <property type="protein sequence ID" value="RCW44180.1"/>
    <property type="molecule type" value="Genomic_DNA"/>
</dbReference>
<evidence type="ECO:0000313" key="2">
    <source>
        <dbReference type="Proteomes" id="UP000252415"/>
    </source>
</evidence>